<proteinExistence type="inferred from homology"/>
<dbReference type="AlphaFoldDB" id="A0A8C9HC10"/>
<comment type="function">
    <text evidence="6">Clathrin is the major protein of the polyhedral coat of coated pits and vesicles.</text>
</comment>
<keyword evidence="7" id="KW-0175">Coiled coil</keyword>
<evidence type="ECO:0000313" key="8">
    <source>
        <dbReference type="Ensembl" id="ENSPTEP00000019200.1"/>
    </source>
</evidence>
<dbReference type="InterPro" id="IPR000996">
    <property type="entry name" value="Clathrin_L-chain"/>
</dbReference>
<dbReference type="GO" id="GO:0006886">
    <property type="term" value="P:intracellular protein transport"/>
    <property type="evidence" value="ECO:0007669"/>
    <property type="project" value="InterPro"/>
</dbReference>
<evidence type="ECO:0000256" key="5">
    <source>
        <dbReference type="ARBA" id="ARBA00023329"/>
    </source>
</evidence>
<accession>A0A8C9HC10</accession>
<evidence type="ECO:0000256" key="7">
    <source>
        <dbReference type="SAM" id="Coils"/>
    </source>
</evidence>
<comment type="subcellular location">
    <subcellularLocation>
        <location evidence="1 6">Cytoplasmic vesicle membrane</location>
        <topology evidence="1 6">Peripheral membrane protein</topology>
        <orientation evidence="1 6">Cytoplasmic side</orientation>
    </subcellularLocation>
    <subcellularLocation>
        <location evidence="6">Membrane</location>
        <location evidence="6">Coated pit</location>
        <topology evidence="6">Peripheral membrane protein</topology>
        <orientation evidence="6">Cytoplasmic side</orientation>
    </subcellularLocation>
    <text evidence="6">Cytoplasmic face of coated pits and vesicles.</text>
</comment>
<keyword evidence="4 6" id="KW-0168">Coated pit</keyword>
<reference evidence="8" key="1">
    <citation type="submission" date="2025-08" db="UniProtKB">
        <authorList>
            <consortium name="Ensembl"/>
        </authorList>
    </citation>
    <scope>IDENTIFICATION</scope>
</reference>
<comment type="similarity">
    <text evidence="2 6">Belongs to the clathrin light chain family.</text>
</comment>
<organism evidence="8 9">
    <name type="scientific">Piliocolobus tephrosceles</name>
    <name type="common">Ugandan red Colobus</name>
    <dbReference type="NCBI Taxonomy" id="591936"/>
    <lineage>
        <taxon>Eukaryota</taxon>
        <taxon>Metazoa</taxon>
        <taxon>Chordata</taxon>
        <taxon>Craniata</taxon>
        <taxon>Vertebrata</taxon>
        <taxon>Euteleostomi</taxon>
        <taxon>Mammalia</taxon>
        <taxon>Eutheria</taxon>
        <taxon>Euarchontoglires</taxon>
        <taxon>Primates</taxon>
        <taxon>Haplorrhini</taxon>
        <taxon>Catarrhini</taxon>
        <taxon>Cercopithecidae</taxon>
        <taxon>Colobinae</taxon>
        <taxon>Piliocolobus</taxon>
    </lineage>
</organism>
<dbReference type="GO" id="GO:0016192">
    <property type="term" value="P:vesicle-mediated transport"/>
    <property type="evidence" value="ECO:0007669"/>
    <property type="project" value="InterPro"/>
</dbReference>
<dbReference type="Pfam" id="PF01086">
    <property type="entry name" value="Clathrin_lg_ch"/>
    <property type="match status" value="1"/>
</dbReference>
<name>A0A8C9HC10_9PRIM</name>
<dbReference type="Ensembl" id="ENSPTET00000028070.1">
    <property type="protein sequence ID" value="ENSPTEP00000019200.1"/>
    <property type="gene ID" value="ENSPTEG00000020567.1"/>
</dbReference>
<dbReference type="Proteomes" id="UP000694416">
    <property type="component" value="Unplaced"/>
</dbReference>
<protein>
    <recommendedName>
        <fullName evidence="6">Clathrin light chain</fullName>
    </recommendedName>
</protein>
<keyword evidence="9" id="KW-1185">Reference proteome</keyword>
<dbReference type="GO" id="GO:0030132">
    <property type="term" value="C:clathrin coat of coated pit"/>
    <property type="evidence" value="ECO:0007669"/>
    <property type="project" value="InterPro"/>
</dbReference>
<sequence>MEHLEALAAYSQKQEAEWKENMIKELEEWCARQDEQLQKTKANNKGQRAEDFVNDVDESSPSTEWHQVAWLCDCNPRSSTQAKEVPCTHSVLSSLEQAPLVH</sequence>
<evidence type="ECO:0000256" key="3">
    <source>
        <dbReference type="ARBA" id="ARBA00023136"/>
    </source>
</evidence>
<evidence type="ECO:0000313" key="9">
    <source>
        <dbReference type="Proteomes" id="UP000694416"/>
    </source>
</evidence>
<feature type="coiled-coil region" evidence="7">
    <location>
        <begin position="23"/>
        <end position="50"/>
    </location>
</feature>
<reference evidence="8" key="2">
    <citation type="submission" date="2025-09" db="UniProtKB">
        <authorList>
            <consortium name="Ensembl"/>
        </authorList>
    </citation>
    <scope>IDENTIFICATION</scope>
</reference>
<evidence type="ECO:0000256" key="2">
    <source>
        <dbReference type="ARBA" id="ARBA00005263"/>
    </source>
</evidence>
<evidence type="ECO:0000256" key="6">
    <source>
        <dbReference type="RuleBase" id="RU363137"/>
    </source>
</evidence>
<dbReference type="GO" id="GO:0005198">
    <property type="term" value="F:structural molecule activity"/>
    <property type="evidence" value="ECO:0007669"/>
    <property type="project" value="InterPro"/>
</dbReference>
<evidence type="ECO:0000256" key="4">
    <source>
        <dbReference type="ARBA" id="ARBA00023176"/>
    </source>
</evidence>
<evidence type="ECO:0000256" key="1">
    <source>
        <dbReference type="ARBA" id="ARBA00004180"/>
    </source>
</evidence>
<keyword evidence="5 6" id="KW-0968">Cytoplasmic vesicle</keyword>
<dbReference type="GO" id="GO:0030130">
    <property type="term" value="C:clathrin coat of trans-Golgi network vesicle"/>
    <property type="evidence" value="ECO:0007669"/>
    <property type="project" value="InterPro"/>
</dbReference>
<keyword evidence="3 6" id="KW-0472">Membrane</keyword>